<feature type="region of interest" description="Disordered" evidence="1">
    <location>
        <begin position="114"/>
        <end position="133"/>
    </location>
</feature>
<evidence type="ECO:0000313" key="2">
    <source>
        <dbReference type="EMBL" id="TWU15592.1"/>
    </source>
</evidence>
<accession>A0A5C6BUS1</accession>
<feature type="compositionally biased region" description="Polar residues" evidence="1">
    <location>
        <begin position="28"/>
        <end position="42"/>
    </location>
</feature>
<dbReference type="EMBL" id="SJPU01000002">
    <property type="protein sequence ID" value="TWU15592.1"/>
    <property type="molecule type" value="Genomic_DNA"/>
</dbReference>
<feature type="region of interest" description="Disordered" evidence="1">
    <location>
        <begin position="28"/>
        <end position="49"/>
    </location>
</feature>
<protein>
    <submittedName>
        <fullName evidence="2">Uncharacterized protein</fullName>
    </submittedName>
</protein>
<comment type="caution">
    <text evidence="2">The sequence shown here is derived from an EMBL/GenBank/DDBJ whole genome shotgun (WGS) entry which is preliminary data.</text>
</comment>
<name>A0A5C6BUS1_9BACT</name>
<feature type="compositionally biased region" description="Gly residues" evidence="1">
    <location>
        <begin position="114"/>
        <end position="127"/>
    </location>
</feature>
<keyword evidence="3" id="KW-1185">Reference proteome</keyword>
<dbReference type="AlphaFoldDB" id="A0A5C6BUS1"/>
<dbReference type="Proteomes" id="UP000319908">
    <property type="component" value="Unassembled WGS sequence"/>
</dbReference>
<evidence type="ECO:0000256" key="1">
    <source>
        <dbReference type="SAM" id="MobiDB-lite"/>
    </source>
</evidence>
<dbReference type="RefSeq" id="WP_302118822.1">
    <property type="nucleotide sequence ID" value="NZ_SJPU01000002.1"/>
</dbReference>
<evidence type="ECO:0000313" key="3">
    <source>
        <dbReference type="Proteomes" id="UP000319908"/>
    </source>
</evidence>
<organism evidence="2 3">
    <name type="scientific">Allorhodopirellula heiligendammensis</name>
    <dbReference type="NCBI Taxonomy" id="2714739"/>
    <lineage>
        <taxon>Bacteria</taxon>
        <taxon>Pseudomonadati</taxon>
        <taxon>Planctomycetota</taxon>
        <taxon>Planctomycetia</taxon>
        <taxon>Pirellulales</taxon>
        <taxon>Pirellulaceae</taxon>
        <taxon>Allorhodopirellula</taxon>
    </lineage>
</organism>
<proteinExistence type="predicted"/>
<sequence length="133" mass="14185">MGEQPDIRQFDVESKMDLIETLGTLSSQTMTQNGSEQSSGISAPSVAMSPHRTQQLSWSAWLPSLFAGAEGARSLKASEFGEAQALSYLIPQWYAAPSKARDRLHQIASASVAMGGGDPEVEIGGGTSRERVD</sequence>
<reference evidence="2 3" key="1">
    <citation type="journal article" date="2020" name="Antonie Van Leeuwenhoek">
        <title>Rhodopirellula heiligendammensis sp. nov., Rhodopirellula pilleata sp. nov., and Rhodopirellula solitaria sp. nov. isolated from natural or artificial marine surfaces in Northern Germany and California, USA, and emended description of the genus Rhodopirellula.</title>
        <authorList>
            <person name="Kallscheuer N."/>
            <person name="Wiegand S."/>
            <person name="Jogler M."/>
            <person name="Boedeker C."/>
            <person name="Peeters S.H."/>
            <person name="Rast P."/>
            <person name="Heuer A."/>
            <person name="Jetten M.S.M."/>
            <person name="Rohde M."/>
            <person name="Jogler C."/>
        </authorList>
    </citation>
    <scope>NUCLEOTIDE SEQUENCE [LARGE SCALE GENOMIC DNA]</scope>
    <source>
        <strain evidence="2 3">Poly21</strain>
    </source>
</reference>
<gene>
    <name evidence="2" type="ORF">Poly21_27890</name>
</gene>